<dbReference type="SMART" id="SM00829">
    <property type="entry name" value="PKS_ER"/>
    <property type="match status" value="1"/>
</dbReference>
<dbReference type="SUPFAM" id="SSF50129">
    <property type="entry name" value="GroES-like"/>
    <property type="match status" value="1"/>
</dbReference>
<dbReference type="PANTHER" id="PTHR45033:SF3">
    <property type="entry name" value="DEHYDROGENASE, PUTATIVE (AFU_ORTHOLOGUE AFUA_2G13270)-RELATED"/>
    <property type="match status" value="1"/>
</dbReference>
<dbReference type="InterPro" id="IPR011032">
    <property type="entry name" value="GroES-like_sf"/>
</dbReference>
<dbReference type="Pfam" id="PF08240">
    <property type="entry name" value="ADH_N"/>
    <property type="match status" value="1"/>
</dbReference>
<dbReference type="InterPro" id="IPR013149">
    <property type="entry name" value="ADH-like_C"/>
</dbReference>
<dbReference type="InterPro" id="IPR052711">
    <property type="entry name" value="Zinc_ADH-like"/>
</dbReference>
<dbReference type="InterPro" id="IPR036291">
    <property type="entry name" value="NAD(P)-bd_dom_sf"/>
</dbReference>
<dbReference type="PANTHER" id="PTHR45033">
    <property type="match status" value="1"/>
</dbReference>
<dbReference type="RefSeq" id="WP_198092574.1">
    <property type="nucleotide sequence ID" value="NZ_JAEDAQ010000004.1"/>
</dbReference>
<dbReference type="Gene3D" id="3.40.50.720">
    <property type="entry name" value="NAD(P)-binding Rossmann-like Domain"/>
    <property type="match status" value="1"/>
</dbReference>
<keyword evidence="3" id="KW-1185">Reference proteome</keyword>
<comment type="caution">
    <text evidence="2">The sequence shown here is derived from an EMBL/GenBank/DDBJ whole genome shotgun (WGS) entry which is preliminary data.</text>
</comment>
<dbReference type="Proteomes" id="UP000597038">
    <property type="component" value="Unassembled WGS sequence"/>
</dbReference>
<reference evidence="2 3" key="1">
    <citation type="submission" date="2020-12" db="EMBL/GenBank/DDBJ databases">
        <title>Genomic analysis of Staphylococcus felis from a cat with skin infection.</title>
        <authorList>
            <person name="Aslantas O."/>
            <person name="Keskin O."/>
            <person name="Buyukaltay K."/>
            <person name="Gullu Yucetepe A."/>
        </authorList>
    </citation>
    <scope>NUCLEOTIDE SEQUENCE [LARGE SCALE GENOMIC DNA]</scope>
    <source>
        <strain evidence="2 3">HARRANVET</strain>
    </source>
</reference>
<dbReference type="InterPro" id="IPR020843">
    <property type="entry name" value="ER"/>
</dbReference>
<name>A0ABS0QMS7_9STAP</name>
<organism evidence="2 3">
    <name type="scientific">Staphylococcus felis</name>
    <dbReference type="NCBI Taxonomy" id="46127"/>
    <lineage>
        <taxon>Bacteria</taxon>
        <taxon>Bacillati</taxon>
        <taxon>Bacillota</taxon>
        <taxon>Bacilli</taxon>
        <taxon>Bacillales</taxon>
        <taxon>Staphylococcaceae</taxon>
        <taxon>Staphylococcus</taxon>
    </lineage>
</organism>
<protein>
    <submittedName>
        <fullName evidence="2">Zinc-binding dehydrogenase</fullName>
    </submittedName>
</protein>
<evidence type="ECO:0000313" key="3">
    <source>
        <dbReference type="Proteomes" id="UP000597038"/>
    </source>
</evidence>
<dbReference type="SUPFAM" id="SSF51735">
    <property type="entry name" value="NAD(P)-binding Rossmann-fold domains"/>
    <property type="match status" value="1"/>
</dbReference>
<dbReference type="Gene3D" id="3.90.180.10">
    <property type="entry name" value="Medium-chain alcohol dehydrogenases, catalytic domain"/>
    <property type="match status" value="1"/>
</dbReference>
<feature type="domain" description="Enoyl reductase (ER)" evidence="1">
    <location>
        <begin position="21"/>
        <end position="330"/>
    </location>
</feature>
<dbReference type="InterPro" id="IPR013154">
    <property type="entry name" value="ADH-like_N"/>
</dbReference>
<evidence type="ECO:0000313" key="2">
    <source>
        <dbReference type="EMBL" id="MBH9580498.1"/>
    </source>
</evidence>
<dbReference type="Pfam" id="PF00107">
    <property type="entry name" value="ADH_zinc_N"/>
    <property type="match status" value="1"/>
</dbReference>
<dbReference type="EMBL" id="JAEDAQ010000004">
    <property type="protein sequence ID" value="MBH9580498.1"/>
    <property type="molecule type" value="Genomic_DNA"/>
</dbReference>
<proteinExistence type="predicted"/>
<gene>
    <name evidence="2" type="ORF">I9026_03845</name>
</gene>
<sequence length="332" mass="37049">MDNKQNSKIIKAIKVIKEENSNNRSLKIIDTPIDESLSPWEILIKIKAVGLNHRDLHAIQNFSDFIIGSDASGIVKKVGKCVSNFKVNDKVIINPVTNWNYPASPPKEPNIIGGPSNGVFSEYVKINQKHVFLKPCHLSWEEAATLPLAGLTSYRNLFTKGRIEKNQMILITGISGGVSLLMAQMAKQLNCKVIGTSRNDSQDLEYVDKIVNTNSNFKKTIGDSNIDLILDNLGGALFSDYIEVIKPNGKIISFGNSMEEKINLSTRDLFYKQVNILGSSVGSKKEFIDMLSFVKNNNITPFVEYIFEFDKFLDAINLLKSKNYKGNIAIVL</sequence>
<evidence type="ECO:0000259" key="1">
    <source>
        <dbReference type="SMART" id="SM00829"/>
    </source>
</evidence>
<accession>A0ABS0QMS7</accession>